<name>A0A2P2IR92_RHIMU</name>
<keyword evidence="1" id="KW-0472">Membrane</keyword>
<accession>A0A2P2IR92</accession>
<dbReference type="EMBL" id="GGEC01003224">
    <property type="protein sequence ID" value="MBW83707.1"/>
    <property type="molecule type" value="Transcribed_RNA"/>
</dbReference>
<keyword evidence="1" id="KW-0812">Transmembrane</keyword>
<reference evidence="2" key="1">
    <citation type="submission" date="2018-02" db="EMBL/GenBank/DDBJ databases">
        <title>Rhizophora mucronata_Transcriptome.</title>
        <authorList>
            <person name="Meera S.P."/>
            <person name="Sreeshan A."/>
            <person name="Augustine A."/>
        </authorList>
    </citation>
    <scope>NUCLEOTIDE SEQUENCE</scope>
    <source>
        <tissue evidence="2">Leaf</tissue>
    </source>
</reference>
<evidence type="ECO:0000256" key="1">
    <source>
        <dbReference type="SAM" id="Phobius"/>
    </source>
</evidence>
<feature type="transmembrane region" description="Helical" evidence="1">
    <location>
        <begin position="12"/>
        <end position="32"/>
    </location>
</feature>
<organism evidence="2">
    <name type="scientific">Rhizophora mucronata</name>
    <name type="common">Asiatic mangrove</name>
    <dbReference type="NCBI Taxonomy" id="61149"/>
    <lineage>
        <taxon>Eukaryota</taxon>
        <taxon>Viridiplantae</taxon>
        <taxon>Streptophyta</taxon>
        <taxon>Embryophyta</taxon>
        <taxon>Tracheophyta</taxon>
        <taxon>Spermatophyta</taxon>
        <taxon>Magnoliopsida</taxon>
        <taxon>eudicotyledons</taxon>
        <taxon>Gunneridae</taxon>
        <taxon>Pentapetalae</taxon>
        <taxon>rosids</taxon>
        <taxon>fabids</taxon>
        <taxon>Malpighiales</taxon>
        <taxon>Rhizophoraceae</taxon>
        <taxon>Rhizophora</taxon>
    </lineage>
</organism>
<evidence type="ECO:0000313" key="2">
    <source>
        <dbReference type="EMBL" id="MBW83707.1"/>
    </source>
</evidence>
<sequence length="39" mass="4567">MRLFDSYNKIQITIRFSVCTVSFSFFPVWSILSSCSSLR</sequence>
<protein>
    <submittedName>
        <fullName evidence="2">Uncharacterized protein</fullName>
    </submittedName>
</protein>
<dbReference type="PROSITE" id="PS51257">
    <property type="entry name" value="PROKAR_LIPOPROTEIN"/>
    <property type="match status" value="1"/>
</dbReference>
<dbReference type="AlphaFoldDB" id="A0A2P2IR92"/>
<keyword evidence="1" id="KW-1133">Transmembrane helix</keyword>
<proteinExistence type="predicted"/>